<accession>U5BUQ7</accession>
<proteinExistence type="predicted"/>
<comment type="caution">
    <text evidence="1">The sequence shown here is derived from an EMBL/GenBank/DDBJ whole genome shotgun (WGS) entry which is preliminary data.</text>
</comment>
<dbReference type="AlphaFoldDB" id="U5BUQ7"/>
<organism evidence="1 2">
    <name type="scientific">Rhodonellum psychrophilum GCM71 = DSM 17998</name>
    <dbReference type="NCBI Taxonomy" id="1123057"/>
    <lineage>
        <taxon>Bacteria</taxon>
        <taxon>Pseudomonadati</taxon>
        <taxon>Bacteroidota</taxon>
        <taxon>Cytophagia</taxon>
        <taxon>Cytophagales</taxon>
        <taxon>Cytophagaceae</taxon>
        <taxon>Rhodonellum</taxon>
    </lineage>
</organism>
<gene>
    <name evidence="1" type="ORF">P872_10805</name>
</gene>
<dbReference type="EMBL" id="AWXR01000056">
    <property type="protein sequence ID" value="ERM81274.1"/>
    <property type="molecule type" value="Genomic_DNA"/>
</dbReference>
<evidence type="ECO:0000313" key="2">
    <source>
        <dbReference type="Proteomes" id="UP000016843"/>
    </source>
</evidence>
<keyword evidence="2" id="KW-1185">Reference proteome</keyword>
<name>U5BUQ7_9BACT</name>
<protein>
    <submittedName>
        <fullName evidence="1">Uncharacterized protein</fullName>
    </submittedName>
</protein>
<dbReference type="Proteomes" id="UP000016843">
    <property type="component" value="Unassembled WGS sequence"/>
</dbReference>
<evidence type="ECO:0000313" key="1">
    <source>
        <dbReference type="EMBL" id="ERM81274.1"/>
    </source>
</evidence>
<reference evidence="1 2" key="1">
    <citation type="journal article" date="2013" name="Genome Announc.">
        <title>Draft Genome Sequence of the Psychrophilic and Alkaliphilic Rhodonellum psychrophilum Strain GCM71T.</title>
        <authorList>
            <person name="Hauptmann A.L."/>
            <person name="Glaring M.A."/>
            <person name="Hallin P.F."/>
            <person name="Prieme A."/>
            <person name="Stougaard P."/>
        </authorList>
    </citation>
    <scope>NUCLEOTIDE SEQUENCE [LARGE SCALE GENOMIC DNA]</scope>
    <source>
        <strain evidence="1 2">GCM71</strain>
    </source>
</reference>
<sequence>MIFQERRSFIFKVRNKTYPEDYSKIDSGYCSCFVFERMNN</sequence>